<organism evidence="4 5">
    <name type="scientific">Penicillium atrosanguineum</name>
    <dbReference type="NCBI Taxonomy" id="1132637"/>
    <lineage>
        <taxon>Eukaryota</taxon>
        <taxon>Fungi</taxon>
        <taxon>Dikarya</taxon>
        <taxon>Ascomycota</taxon>
        <taxon>Pezizomycotina</taxon>
        <taxon>Eurotiomycetes</taxon>
        <taxon>Eurotiomycetidae</taxon>
        <taxon>Eurotiales</taxon>
        <taxon>Aspergillaceae</taxon>
        <taxon>Penicillium</taxon>
    </lineage>
</organism>
<dbReference type="PROSITE" id="PS50082">
    <property type="entry name" value="WD_REPEATS_2"/>
    <property type="match status" value="1"/>
</dbReference>
<sequence>MSMDIMSANTLAPTRDAMASEEDQRLHDFGVAALAAVAQHPHAVNEESGSLLMNEVVNAMTGGALPPNPSALRLFQDDSLQFPNSRRMNFAASFIPESVPVEPVAFSAGPQIVSEASDLNVDISVQQLIERAAPSHSIADAESNYYSEDDDMSGDNALDFEPGFEGNHSSPWADPDDDLEDLIRFYPDEEEFYHWQHTPYTRTDSPMMGEVNLDEFYATVSYSATDPSLPQTPANPGPGPIPLSEDQPEVHPETIVHTATYERNLTVDEFIQRWMIQTNLIYDGFHAESRPPAQIRPLSKMMGWKPALDIERPSNLKRNFYDLQQIPWREILKVKRSTARHLRDTWYTSYHNLDYTRMGGAERLPADETYFRGKSMHTAHMASIEHFQLRNLMAVPYYNTVHFASRSKVQAWTPQINELRCLIDLTRPCPESGFLSAVKISSMKSAYGLTMAGGFCGEYALRSSNAEGSGAKGLVTPDFNDGITNHVDIIPSRTGPSPICVFASNDRHLRVLDCETNIFLSDQELSRPINCTATSPDSRLRVVIGDSPEAWVIEADTGRPVHPLRGHRDFGFACAWSPDMRHIATSNQDKTLIIWDARTWKPLETIDSDVAGYRSLRFSPVGGGPRTLLCCEPADRISIVDAQLFQSRQVHDFFGEIGGADYAPDGGSVWVANTDPHFGGFMQYERCQWGSSFGLTDLPNEWLRENELDGDDRCILSERERSLRFLRNLSDEQHDAFIL</sequence>
<dbReference type="Pfam" id="PF00400">
    <property type="entry name" value="WD40"/>
    <property type="match status" value="1"/>
</dbReference>
<dbReference type="PANTHER" id="PTHR43991">
    <property type="entry name" value="WD REPEAT PROTEIN (AFU_ORTHOLOGUE AFUA_8G05640)-RELATED"/>
    <property type="match status" value="1"/>
</dbReference>
<reference evidence="4" key="2">
    <citation type="journal article" date="2023" name="IMA Fungus">
        <title>Comparative genomic study of the Penicillium genus elucidates a diverse pangenome and 15 lateral gene transfer events.</title>
        <authorList>
            <person name="Petersen C."/>
            <person name="Sorensen T."/>
            <person name="Nielsen M.R."/>
            <person name="Sondergaard T.E."/>
            <person name="Sorensen J.L."/>
            <person name="Fitzpatrick D.A."/>
            <person name="Frisvad J.C."/>
            <person name="Nielsen K.L."/>
        </authorList>
    </citation>
    <scope>NUCLEOTIDE SEQUENCE</scope>
    <source>
        <strain evidence="4">IBT 21472</strain>
    </source>
</reference>
<feature type="repeat" description="WD" evidence="3">
    <location>
        <begin position="564"/>
        <end position="605"/>
    </location>
</feature>
<dbReference type="InterPro" id="IPR036322">
    <property type="entry name" value="WD40_repeat_dom_sf"/>
</dbReference>
<dbReference type="PROSITE" id="PS00678">
    <property type="entry name" value="WD_REPEATS_1"/>
    <property type="match status" value="1"/>
</dbReference>
<evidence type="ECO:0000256" key="2">
    <source>
        <dbReference type="ARBA" id="ARBA00022737"/>
    </source>
</evidence>
<proteinExistence type="predicted"/>
<dbReference type="SUPFAM" id="SSF50978">
    <property type="entry name" value="WD40 repeat-like"/>
    <property type="match status" value="1"/>
</dbReference>
<comment type="caution">
    <text evidence="4">The sequence shown here is derived from an EMBL/GenBank/DDBJ whole genome shotgun (WGS) entry which is preliminary data.</text>
</comment>
<dbReference type="InterPro" id="IPR015943">
    <property type="entry name" value="WD40/YVTN_repeat-like_dom_sf"/>
</dbReference>
<dbReference type="InterPro" id="IPR019775">
    <property type="entry name" value="WD40_repeat_CS"/>
</dbReference>
<keyword evidence="2" id="KW-0677">Repeat</keyword>
<keyword evidence="1 3" id="KW-0853">WD repeat</keyword>
<dbReference type="InterPro" id="IPR001680">
    <property type="entry name" value="WD40_rpt"/>
</dbReference>
<evidence type="ECO:0008006" key="6">
    <source>
        <dbReference type="Google" id="ProtNLM"/>
    </source>
</evidence>
<evidence type="ECO:0000256" key="3">
    <source>
        <dbReference type="PROSITE-ProRule" id="PRU00221"/>
    </source>
</evidence>
<dbReference type="PROSITE" id="PS50294">
    <property type="entry name" value="WD_REPEATS_REGION"/>
    <property type="match status" value="1"/>
</dbReference>
<keyword evidence="5" id="KW-1185">Reference proteome</keyword>
<dbReference type="SMART" id="SM00320">
    <property type="entry name" value="WD40"/>
    <property type="match status" value="2"/>
</dbReference>
<dbReference type="PANTHER" id="PTHR43991:SF12">
    <property type="entry name" value="WD REPEAT PROTEIN (AFU_ORTHOLOGUE AFUA_8G05640)"/>
    <property type="match status" value="1"/>
</dbReference>
<reference evidence="4" key="1">
    <citation type="submission" date="2022-12" db="EMBL/GenBank/DDBJ databases">
        <authorList>
            <person name="Petersen C."/>
        </authorList>
    </citation>
    <scope>NUCLEOTIDE SEQUENCE</scope>
    <source>
        <strain evidence="4">IBT 21472</strain>
    </source>
</reference>
<protein>
    <recommendedName>
        <fullName evidence="6">WD repeat protein</fullName>
    </recommendedName>
</protein>
<accession>A0A9W9U569</accession>
<dbReference type="Proteomes" id="UP001147746">
    <property type="component" value="Unassembled WGS sequence"/>
</dbReference>
<gene>
    <name evidence="4" type="ORF">N7476_006615</name>
</gene>
<evidence type="ECO:0000256" key="1">
    <source>
        <dbReference type="ARBA" id="ARBA00022574"/>
    </source>
</evidence>
<name>A0A9W9U569_9EURO</name>
<evidence type="ECO:0000313" key="4">
    <source>
        <dbReference type="EMBL" id="KAJ5316308.1"/>
    </source>
</evidence>
<dbReference type="AlphaFoldDB" id="A0A9W9U569"/>
<dbReference type="OrthoDB" id="20669at2759"/>
<evidence type="ECO:0000313" key="5">
    <source>
        <dbReference type="Proteomes" id="UP001147746"/>
    </source>
</evidence>
<dbReference type="EMBL" id="JAPZBO010000005">
    <property type="protein sequence ID" value="KAJ5316308.1"/>
    <property type="molecule type" value="Genomic_DNA"/>
</dbReference>
<dbReference type="Gene3D" id="2.130.10.10">
    <property type="entry name" value="YVTN repeat-like/Quinoprotein amine dehydrogenase"/>
    <property type="match status" value="1"/>
</dbReference>